<name>A0A1X0P2P5_9TRYP</name>
<keyword evidence="2" id="KW-0812">Transmembrane</keyword>
<dbReference type="VEuPathDB" id="TriTrypDB:TM35_000062190"/>
<keyword evidence="2" id="KW-0472">Membrane</keyword>
<protein>
    <recommendedName>
        <fullName evidence="5">Transmembrane protein</fullName>
    </recommendedName>
</protein>
<feature type="region of interest" description="Disordered" evidence="1">
    <location>
        <begin position="33"/>
        <end position="57"/>
    </location>
</feature>
<evidence type="ECO:0008006" key="5">
    <source>
        <dbReference type="Google" id="ProtNLM"/>
    </source>
</evidence>
<accession>A0A1X0P2P5</accession>
<reference evidence="3 4" key="1">
    <citation type="submission" date="2017-03" db="EMBL/GenBank/DDBJ databases">
        <title>An alternative strategy for trypanosome survival in the mammalian bloodstream revealed through genome and transcriptome analysis of the ubiquitous bovine parasite Trypanosoma (Megatrypanum) theileri.</title>
        <authorList>
            <person name="Kelly S."/>
            <person name="Ivens A."/>
            <person name="Mott A."/>
            <person name="O'Neill E."/>
            <person name="Emms D."/>
            <person name="Macleod O."/>
            <person name="Voorheis P."/>
            <person name="Matthews J."/>
            <person name="Matthews K."/>
            <person name="Carrington M."/>
        </authorList>
    </citation>
    <scope>NUCLEOTIDE SEQUENCE [LARGE SCALE GENOMIC DNA]</scope>
    <source>
        <strain evidence="3">Edinburgh</strain>
    </source>
</reference>
<organism evidence="3 4">
    <name type="scientific">Trypanosoma theileri</name>
    <dbReference type="NCBI Taxonomy" id="67003"/>
    <lineage>
        <taxon>Eukaryota</taxon>
        <taxon>Discoba</taxon>
        <taxon>Euglenozoa</taxon>
        <taxon>Kinetoplastea</taxon>
        <taxon>Metakinetoplastina</taxon>
        <taxon>Trypanosomatida</taxon>
        <taxon>Trypanosomatidae</taxon>
        <taxon>Trypanosoma</taxon>
    </lineage>
</organism>
<dbReference type="OrthoDB" id="273337at2759"/>
<dbReference type="Proteomes" id="UP000192257">
    <property type="component" value="Unassembled WGS sequence"/>
</dbReference>
<dbReference type="GeneID" id="39983036"/>
<keyword evidence="4" id="KW-1185">Reference proteome</keyword>
<dbReference type="AlphaFoldDB" id="A0A1X0P2P5"/>
<dbReference type="EMBL" id="NBCO01000006">
    <property type="protein sequence ID" value="ORC91214.1"/>
    <property type="molecule type" value="Genomic_DNA"/>
</dbReference>
<feature type="transmembrane region" description="Helical" evidence="2">
    <location>
        <begin position="78"/>
        <end position="95"/>
    </location>
</feature>
<gene>
    <name evidence="3" type="ORF">TM35_000062190</name>
</gene>
<dbReference type="RefSeq" id="XP_028885280.1">
    <property type="nucleotide sequence ID" value="XM_029023256.1"/>
</dbReference>
<proteinExistence type="predicted"/>
<keyword evidence="2" id="KW-1133">Transmembrane helix</keyword>
<sequence>MQRRLSFCCPFLTASVSLHTSQRFFYDKIREKREQSDDGPGDMFYEFPKNPSSNRVPEEFHKTNADAVGAAEKLQRCFLLAFIIVVPIALFGGLVDPFNDGFHRPEGYGTHGVGARHIGEEKINTARRD</sequence>
<evidence type="ECO:0000313" key="3">
    <source>
        <dbReference type="EMBL" id="ORC91214.1"/>
    </source>
</evidence>
<evidence type="ECO:0000256" key="1">
    <source>
        <dbReference type="SAM" id="MobiDB-lite"/>
    </source>
</evidence>
<evidence type="ECO:0000313" key="4">
    <source>
        <dbReference type="Proteomes" id="UP000192257"/>
    </source>
</evidence>
<comment type="caution">
    <text evidence="3">The sequence shown here is derived from an EMBL/GenBank/DDBJ whole genome shotgun (WGS) entry which is preliminary data.</text>
</comment>
<evidence type="ECO:0000256" key="2">
    <source>
        <dbReference type="SAM" id="Phobius"/>
    </source>
</evidence>